<proteinExistence type="predicted"/>
<keyword evidence="2" id="KW-1185">Reference proteome</keyword>
<organism evidence="1 2">
    <name type="scientific">Haemophilus parainfluenzae HK2019</name>
    <dbReference type="NCBI Taxonomy" id="1095746"/>
    <lineage>
        <taxon>Bacteria</taxon>
        <taxon>Pseudomonadati</taxon>
        <taxon>Pseudomonadota</taxon>
        <taxon>Gammaproteobacteria</taxon>
        <taxon>Pasteurellales</taxon>
        <taxon>Pasteurellaceae</taxon>
        <taxon>Haemophilus</taxon>
    </lineage>
</organism>
<evidence type="ECO:0000313" key="1">
    <source>
        <dbReference type="EMBL" id="EIJ30573.1"/>
    </source>
</evidence>
<sequence length="40" mass="4932">MRLFFTALFSLFKFVDKLCNFSWFSIEFSGFYRLFDFLSL</sequence>
<dbReference type="EMBL" id="AJTC01000019">
    <property type="protein sequence ID" value="EIJ30573.1"/>
    <property type="molecule type" value="Genomic_DNA"/>
</dbReference>
<comment type="caution">
    <text evidence="1">The sequence shown here is derived from an EMBL/GenBank/DDBJ whole genome shotgun (WGS) entry which is preliminary data.</text>
</comment>
<gene>
    <name evidence="1" type="ORF">HMPREF1119_1614</name>
</gene>
<name>A0ABP2NXC6_HAEPA</name>
<accession>A0ABP2NXC6</accession>
<dbReference type="Proteomes" id="UP000003778">
    <property type="component" value="Unassembled WGS sequence"/>
</dbReference>
<evidence type="ECO:0000313" key="2">
    <source>
        <dbReference type="Proteomes" id="UP000003778"/>
    </source>
</evidence>
<reference evidence="1 2" key="1">
    <citation type="submission" date="2012-04" db="EMBL/GenBank/DDBJ databases">
        <authorList>
            <person name="Durkin A.S."/>
            <person name="McCorrison J."/>
            <person name="Torralba M."/>
            <person name="Gillis M."/>
            <person name="Methe B."/>
            <person name="Sutton G."/>
            <person name="Nelson K.E."/>
        </authorList>
    </citation>
    <scope>NUCLEOTIDE SEQUENCE [LARGE SCALE GENOMIC DNA]</scope>
    <source>
        <strain evidence="1 2">HK2019</strain>
    </source>
</reference>
<protein>
    <submittedName>
        <fullName evidence="1">Uncharacterized protein</fullName>
    </submittedName>
</protein>